<evidence type="ECO:0000313" key="2">
    <source>
        <dbReference type="EMBL" id="MEI9409330.1"/>
    </source>
</evidence>
<feature type="transmembrane region" description="Helical" evidence="1">
    <location>
        <begin position="16"/>
        <end position="36"/>
    </location>
</feature>
<evidence type="ECO:0000313" key="3">
    <source>
        <dbReference type="Proteomes" id="UP001387293"/>
    </source>
</evidence>
<keyword evidence="1" id="KW-0812">Transmembrane</keyword>
<sequence length="168" mass="18467">MTEWLKRLPEIAWESIVGNLIWVALVAIVGGLYLMIERPPSPLKLDFQAVRRCPNGILVDIQQRLNPKPSLERGADSMVICDAEVLWTTKANGPADLAKRFRGCLRYLDGTLSMLRASPAVCALPDQKGYLCDGASARNYPGSDSFGVDGASIPICSDQRLRKFGFVD</sequence>
<keyword evidence="1" id="KW-0472">Membrane</keyword>
<evidence type="ECO:0000256" key="1">
    <source>
        <dbReference type="SAM" id="Phobius"/>
    </source>
</evidence>
<proteinExistence type="predicted"/>
<dbReference type="RefSeq" id="WP_337106293.1">
    <property type="nucleotide sequence ID" value="NZ_JAPYKS010000007.1"/>
</dbReference>
<reference evidence="2 3" key="1">
    <citation type="submission" date="2022-12" db="EMBL/GenBank/DDBJ databases">
        <authorList>
            <person name="Muema E."/>
        </authorList>
    </citation>
    <scope>NUCLEOTIDE SEQUENCE [LARGE SCALE GENOMIC DNA]</scope>
    <source>
        <strain evidence="3">1326</strain>
    </source>
</reference>
<accession>A0ABU8KW53</accession>
<dbReference type="Proteomes" id="UP001387293">
    <property type="component" value="Unassembled WGS sequence"/>
</dbReference>
<dbReference type="EMBL" id="JAPYKS010000007">
    <property type="protein sequence ID" value="MEI9409330.1"/>
    <property type="molecule type" value="Genomic_DNA"/>
</dbReference>
<keyword evidence="3" id="KW-1185">Reference proteome</keyword>
<comment type="caution">
    <text evidence="2">The sequence shown here is derived from an EMBL/GenBank/DDBJ whole genome shotgun (WGS) entry which is preliminary data.</text>
</comment>
<protein>
    <submittedName>
        <fullName evidence="2">Uncharacterized protein</fullName>
    </submittedName>
</protein>
<keyword evidence="1" id="KW-1133">Transmembrane helix</keyword>
<organism evidence="2 3">
    <name type="scientific">Mesorhizobium salmacidum</name>
    <dbReference type="NCBI Taxonomy" id="3015171"/>
    <lineage>
        <taxon>Bacteria</taxon>
        <taxon>Pseudomonadati</taxon>
        <taxon>Pseudomonadota</taxon>
        <taxon>Alphaproteobacteria</taxon>
        <taxon>Hyphomicrobiales</taxon>
        <taxon>Phyllobacteriaceae</taxon>
        <taxon>Mesorhizobium</taxon>
    </lineage>
</organism>
<name>A0ABU8KW53_9HYPH</name>
<gene>
    <name evidence="2" type="ORF">O7A60_11195</name>
</gene>